<evidence type="ECO:0000313" key="4">
    <source>
        <dbReference type="EMBL" id="KAI9160640.1"/>
    </source>
</evidence>
<feature type="domain" description="DEK-C" evidence="3">
    <location>
        <begin position="1"/>
        <end position="57"/>
    </location>
</feature>
<dbReference type="SMART" id="SM00151">
    <property type="entry name" value="SWIB"/>
    <property type="match status" value="2"/>
</dbReference>
<dbReference type="InterPro" id="IPR019835">
    <property type="entry name" value="SWIB_domain"/>
</dbReference>
<feature type="region of interest" description="Disordered" evidence="1">
    <location>
        <begin position="267"/>
        <end position="288"/>
    </location>
</feature>
<feature type="domain" description="DM2" evidence="2">
    <location>
        <begin position="287"/>
        <end position="373"/>
    </location>
</feature>
<proteinExistence type="predicted"/>
<dbReference type="PROSITE" id="PS51925">
    <property type="entry name" value="SWIB_MDM2"/>
    <property type="match status" value="2"/>
</dbReference>
<feature type="compositionally biased region" description="Low complexity" evidence="1">
    <location>
        <begin position="64"/>
        <end position="83"/>
    </location>
</feature>
<dbReference type="Gene3D" id="1.10.10.60">
    <property type="entry name" value="Homeodomain-like"/>
    <property type="match status" value="1"/>
</dbReference>
<feature type="region of interest" description="Disordered" evidence="1">
    <location>
        <begin position="60"/>
        <end position="125"/>
    </location>
</feature>
<dbReference type="Proteomes" id="UP001064489">
    <property type="component" value="Chromosome 2"/>
</dbReference>
<dbReference type="CDD" id="cd10567">
    <property type="entry name" value="SWIB-MDM2_like"/>
    <property type="match status" value="2"/>
</dbReference>
<sequence>MVSDQELAKSVETLLRQSDPNSFTSLNGVVQQLEAKLGLDLSHKAGFIRDQISLLLRAHPTPTPTHQQQQQQQQQVTVQQPQQNLPKDHFALQQHQQQHHHPQFALQQPPPHFSPHFSLHQQHQLHASIPQDLNFRQPHPATPPQPQLQPHTNVAKNEAYGQISAEAPKESAPVGTKRRGGPGGLNKVCGVSPELQAIVGEPALPRTEIVKQLWAYIRKNNLQDPSNKRKIICDDALRIVFETDCTDMFKMNKLLAKHIIPLDPNKGSSQAKRLKTDAESTTESTESGTSPIIISEALAEFLGTGGREMLQTEAIKRVWDYIKGNQLEDPLNSMVILCDAKLLMMPDTVDWCRDLVTWSLLMVEQIVKTLFFSFYLFLFCASTWPHEGVCHGPSEVGDLPDEVGNGTSRVTDITAERVTERVVDKENDELVVIDYEQKEEDIVADTYVYPTRDWDSLRNLKYQEKNMDLVLNLTLRTDTNVDASIWQSVIYGINRPMMWPKTNDKSLECPLFKKPKVQQMQKKKGTTRALVIEEVEGIWRSLKQDKEALRLKIFNQVKDPIRLKVFKQVKEPIKLKFFKQVKEAV</sequence>
<dbReference type="SUPFAM" id="SSF109715">
    <property type="entry name" value="DEK C-terminal domain"/>
    <property type="match status" value="1"/>
</dbReference>
<dbReference type="PANTHER" id="PTHR13844">
    <property type="entry name" value="SWI/SNF-RELATED MATRIX-ASSOCIATED ACTIN-DEPENDENT REGULATOR OF CHROMATIN SUBFAMILY D"/>
    <property type="match status" value="1"/>
</dbReference>
<dbReference type="SUPFAM" id="SSF47592">
    <property type="entry name" value="SWIB/MDM2 domain"/>
    <property type="match status" value="2"/>
</dbReference>
<accession>A0AAD5IDE3</accession>
<evidence type="ECO:0000313" key="5">
    <source>
        <dbReference type="Proteomes" id="UP001064489"/>
    </source>
</evidence>
<organism evidence="4 5">
    <name type="scientific">Acer negundo</name>
    <name type="common">Box elder</name>
    <dbReference type="NCBI Taxonomy" id="4023"/>
    <lineage>
        <taxon>Eukaryota</taxon>
        <taxon>Viridiplantae</taxon>
        <taxon>Streptophyta</taxon>
        <taxon>Embryophyta</taxon>
        <taxon>Tracheophyta</taxon>
        <taxon>Spermatophyta</taxon>
        <taxon>Magnoliopsida</taxon>
        <taxon>eudicotyledons</taxon>
        <taxon>Gunneridae</taxon>
        <taxon>Pentapetalae</taxon>
        <taxon>rosids</taxon>
        <taxon>malvids</taxon>
        <taxon>Sapindales</taxon>
        <taxon>Sapindaceae</taxon>
        <taxon>Hippocastanoideae</taxon>
        <taxon>Acereae</taxon>
        <taxon>Acer</taxon>
    </lineage>
</organism>
<comment type="caution">
    <text evidence="4">The sequence shown here is derived from an EMBL/GenBank/DDBJ whole genome shotgun (WGS) entry which is preliminary data.</text>
</comment>
<dbReference type="InterPro" id="IPR036885">
    <property type="entry name" value="SWIB_MDM2_dom_sf"/>
</dbReference>
<dbReference type="InterPro" id="IPR003121">
    <property type="entry name" value="SWIB_MDM2_domain"/>
</dbReference>
<name>A0AAD5IDE3_ACENE</name>
<dbReference type="Pfam" id="PF02201">
    <property type="entry name" value="SWIB"/>
    <property type="match status" value="2"/>
</dbReference>
<evidence type="ECO:0000256" key="1">
    <source>
        <dbReference type="SAM" id="MobiDB-lite"/>
    </source>
</evidence>
<protein>
    <submittedName>
        <fullName evidence="4">Uncharacterized protein</fullName>
    </submittedName>
</protein>
<reference evidence="4" key="2">
    <citation type="submission" date="2023-02" db="EMBL/GenBank/DDBJ databases">
        <authorList>
            <person name="Swenson N.G."/>
            <person name="Wegrzyn J.L."/>
            <person name="Mcevoy S.L."/>
        </authorList>
    </citation>
    <scope>NUCLEOTIDE SEQUENCE</scope>
    <source>
        <strain evidence="4">91603</strain>
        <tissue evidence="4">Leaf</tissue>
    </source>
</reference>
<feature type="domain" description="DM2" evidence="2">
    <location>
        <begin position="184"/>
        <end position="261"/>
    </location>
</feature>
<dbReference type="AlphaFoldDB" id="A0AAD5IDE3"/>
<dbReference type="InterPro" id="IPR014876">
    <property type="entry name" value="DEK_C"/>
</dbReference>
<gene>
    <name evidence="4" type="ORF">LWI28_010209</name>
</gene>
<dbReference type="Gene3D" id="1.10.245.10">
    <property type="entry name" value="SWIB/MDM2 domain"/>
    <property type="match status" value="2"/>
</dbReference>
<reference evidence="4" key="1">
    <citation type="journal article" date="2022" name="Plant J.">
        <title>Strategies of tolerance reflected in two North American maple genomes.</title>
        <authorList>
            <person name="McEvoy S.L."/>
            <person name="Sezen U.U."/>
            <person name="Trouern-Trend A."/>
            <person name="McMahon S.M."/>
            <person name="Schaberg P.G."/>
            <person name="Yang J."/>
            <person name="Wegrzyn J.L."/>
            <person name="Swenson N.G."/>
        </authorList>
    </citation>
    <scope>NUCLEOTIDE SEQUENCE</scope>
    <source>
        <strain evidence="4">91603</strain>
    </source>
</reference>
<feature type="compositionally biased region" description="Low complexity" evidence="1">
    <location>
        <begin position="279"/>
        <end position="288"/>
    </location>
</feature>
<keyword evidence="5" id="KW-1185">Reference proteome</keyword>
<dbReference type="PROSITE" id="PS51998">
    <property type="entry name" value="DEK_C"/>
    <property type="match status" value="1"/>
</dbReference>
<dbReference type="EMBL" id="JAJSOW010000106">
    <property type="protein sequence ID" value="KAI9160640.1"/>
    <property type="molecule type" value="Genomic_DNA"/>
</dbReference>
<dbReference type="Pfam" id="PF08766">
    <property type="entry name" value="DEK_C"/>
    <property type="match status" value="1"/>
</dbReference>
<evidence type="ECO:0000259" key="2">
    <source>
        <dbReference type="PROSITE" id="PS51925"/>
    </source>
</evidence>
<evidence type="ECO:0000259" key="3">
    <source>
        <dbReference type="PROSITE" id="PS51998"/>
    </source>
</evidence>